<gene>
    <name evidence="5" type="ORF">PHYEVI_LOCUS9130</name>
</gene>
<dbReference type="PANTHER" id="PTHR24255:SF31">
    <property type="entry name" value="CUBILIN-LIKE PROTEIN"/>
    <property type="match status" value="1"/>
</dbReference>
<dbReference type="AlphaFoldDB" id="A0A9N9XR72"/>
<dbReference type="InterPro" id="IPR035914">
    <property type="entry name" value="Sperma_CUB_dom_sf"/>
</dbReference>
<evidence type="ECO:0000259" key="4">
    <source>
        <dbReference type="PROSITE" id="PS01180"/>
    </source>
</evidence>
<dbReference type="CDD" id="cd00041">
    <property type="entry name" value="CUB"/>
    <property type="match status" value="1"/>
</dbReference>
<organism evidence="5 6">
    <name type="scientific">Phyllotreta striolata</name>
    <name type="common">Striped flea beetle</name>
    <name type="synonym">Crioceris striolata</name>
    <dbReference type="NCBI Taxonomy" id="444603"/>
    <lineage>
        <taxon>Eukaryota</taxon>
        <taxon>Metazoa</taxon>
        <taxon>Ecdysozoa</taxon>
        <taxon>Arthropoda</taxon>
        <taxon>Hexapoda</taxon>
        <taxon>Insecta</taxon>
        <taxon>Pterygota</taxon>
        <taxon>Neoptera</taxon>
        <taxon>Endopterygota</taxon>
        <taxon>Coleoptera</taxon>
        <taxon>Polyphaga</taxon>
        <taxon>Cucujiformia</taxon>
        <taxon>Chrysomeloidea</taxon>
        <taxon>Chrysomelidae</taxon>
        <taxon>Galerucinae</taxon>
        <taxon>Alticini</taxon>
        <taxon>Phyllotreta</taxon>
    </lineage>
</organism>
<dbReference type="GO" id="GO:0004252">
    <property type="term" value="F:serine-type endopeptidase activity"/>
    <property type="evidence" value="ECO:0007669"/>
    <property type="project" value="TreeGrafter"/>
</dbReference>
<keyword evidence="6" id="KW-1185">Reference proteome</keyword>
<evidence type="ECO:0000256" key="3">
    <source>
        <dbReference type="SAM" id="SignalP"/>
    </source>
</evidence>
<feature type="domain" description="CUB" evidence="4">
    <location>
        <begin position="309"/>
        <end position="431"/>
    </location>
</feature>
<dbReference type="Proteomes" id="UP001153712">
    <property type="component" value="Chromosome 6"/>
</dbReference>
<dbReference type="GO" id="GO:0005615">
    <property type="term" value="C:extracellular space"/>
    <property type="evidence" value="ECO:0007669"/>
    <property type="project" value="TreeGrafter"/>
</dbReference>
<dbReference type="Pfam" id="PF00431">
    <property type="entry name" value="CUB"/>
    <property type="match status" value="1"/>
</dbReference>
<sequence>MIISPVISFILLNFLYRKGISAESCVNSTDCDYQTTTTETINTFETPTTLEPQYSTLPFRSLHLPIQPKIGSILPQCCLNTYNSRRFLITSPGFPRSISTKHECVIRIQKSNQNICRLRLNFLYFYLGSSTYNNCPSGYLSIDNKLICGCNKELKLTTIFEKDGFKNLIFKSEGTVSSSYTGFVIEAIQDECPKKYYPAGNRNLNVSSKYFDDRLNVEIERAQLIHQRTEILGDKSSKFIGFPGSIKTYYYFSEPNDSGLPLEPKESEPATFIDTSTINSIVTNLNSYECINWNNQQINGLLYRNLETCRRVEENTRIENSNCLELDYLKGYFKSPGYPFFYPKNLNVCYRFVKQTGYCGVRILFADFQIENSYGCSKDFVLLDNRSRYCGKGLCKKHVSFDLTYRNFVDVKFVTDQFFCGRGFFGLFEQIPCRIIPTDPPDFPTTTIRPTPVVCDRFVDDKTFVLEVTVDAERCVFQIRRMAKDVCKINLYLEQFDLFCGAESLLVNNMPICGRLTGRKISVSFEENNGLIQLIYQSTLANKYQDFKFRILGEQIDDDCLYPDVPAQLLKS</sequence>
<proteinExistence type="predicted"/>
<reference evidence="5" key="1">
    <citation type="submission" date="2022-01" db="EMBL/GenBank/DDBJ databases">
        <authorList>
            <person name="King R."/>
        </authorList>
    </citation>
    <scope>NUCLEOTIDE SEQUENCE</scope>
</reference>
<dbReference type="OrthoDB" id="6369184at2759"/>
<dbReference type="EMBL" id="OU900099">
    <property type="protein sequence ID" value="CAG9862824.1"/>
    <property type="molecule type" value="Genomic_DNA"/>
</dbReference>
<dbReference type="SUPFAM" id="SSF49854">
    <property type="entry name" value="Spermadhesin, CUB domain"/>
    <property type="match status" value="2"/>
</dbReference>
<dbReference type="InterPro" id="IPR000859">
    <property type="entry name" value="CUB_dom"/>
</dbReference>
<evidence type="ECO:0000313" key="5">
    <source>
        <dbReference type="EMBL" id="CAG9862824.1"/>
    </source>
</evidence>
<dbReference type="PANTHER" id="PTHR24255">
    <property type="entry name" value="COMPLEMENT COMPONENT 1, S SUBCOMPONENT-RELATED"/>
    <property type="match status" value="1"/>
</dbReference>
<accession>A0A9N9XR72</accession>
<feature type="domain" description="CUB" evidence="4">
    <location>
        <begin position="78"/>
        <end position="190"/>
    </location>
</feature>
<comment type="caution">
    <text evidence="2">Lacks conserved residue(s) required for the propagation of feature annotation.</text>
</comment>
<feature type="signal peptide" evidence="3">
    <location>
        <begin position="1"/>
        <end position="22"/>
    </location>
</feature>
<feature type="chain" id="PRO_5040413885" description="CUB domain-containing protein" evidence="3">
    <location>
        <begin position="23"/>
        <end position="572"/>
    </location>
</feature>
<dbReference type="PROSITE" id="PS01180">
    <property type="entry name" value="CUB"/>
    <property type="match status" value="2"/>
</dbReference>
<protein>
    <recommendedName>
        <fullName evidence="4">CUB domain-containing protein</fullName>
    </recommendedName>
</protein>
<evidence type="ECO:0000256" key="2">
    <source>
        <dbReference type="PROSITE-ProRule" id="PRU00059"/>
    </source>
</evidence>
<evidence type="ECO:0000256" key="1">
    <source>
        <dbReference type="ARBA" id="ARBA00023157"/>
    </source>
</evidence>
<keyword evidence="3" id="KW-0732">Signal</keyword>
<dbReference type="SMART" id="SM00042">
    <property type="entry name" value="CUB"/>
    <property type="match status" value="1"/>
</dbReference>
<dbReference type="Gene3D" id="2.60.120.290">
    <property type="entry name" value="Spermadhesin, CUB domain"/>
    <property type="match status" value="2"/>
</dbReference>
<keyword evidence="1" id="KW-1015">Disulfide bond</keyword>
<name>A0A9N9XR72_PHYSR</name>
<evidence type="ECO:0000313" key="6">
    <source>
        <dbReference type="Proteomes" id="UP001153712"/>
    </source>
</evidence>